<organism evidence="1 2">
    <name type="scientific">Streblomastix strix</name>
    <dbReference type="NCBI Taxonomy" id="222440"/>
    <lineage>
        <taxon>Eukaryota</taxon>
        <taxon>Metamonada</taxon>
        <taxon>Preaxostyla</taxon>
        <taxon>Oxymonadida</taxon>
        <taxon>Streblomastigidae</taxon>
        <taxon>Streblomastix</taxon>
    </lineage>
</organism>
<gene>
    <name evidence="1" type="ORF">EZS28_040650</name>
</gene>
<sequence length="82" mass="9493">MAAKCIGIIFKNKEIPNQEMKREIISHLKQQLNDPELKRRKDARLALKGLALNSANKTEIQKYGFRIPEEEQDEVEDGQNDN</sequence>
<name>A0A5J4U0Q6_9EUKA</name>
<accession>A0A5J4U0Q6</accession>
<reference evidence="1 2" key="1">
    <citation type="submission" date="2019-03" db="EMBL/GenBank/DDBJ databases">
        <title>Single cell metagenomics reveals metabolic interactions within the superorganism composed of flagellate Streblomastix strix and complex community of Bacteroidetes bacteria on its surface.</title>
        <authorList>
            <person name="Treitli S.C."/>
            <person name="Kolisko M."/>
            <person name="Husnik F."/>
            <person name="Keeling P."/>
            <person name="Hampl V."/>
        </authorList>
    </citation>
    <scope>NUCLEOTIDE SEQUENCE [LARGE SCALE GENOMIC DNA]</scope>
    <source>
        <strain evidence="1">ST1C</strain>
    </source>
</reference>
<dbReference type="AlphaFoldDB" id="A0A5J4U0Q6"/>
<proteinExistence type="predicted"/>
<evidence type="ECO:0000313" key="2">
    <source>
        <dbReference type="Proteomes" id="UP000324800"/>
    </source>
</evidence>
<dbReference type="Proteomes" id="UP000324800">
    <property type="component" value="Unassembled WGS sequence"/>
</dbReference>
<comment type="caution">
    <text evidence="1">The sequence shown here is derived from an EMBL/GenBank/DDBJ whole genome shotgun (WGS) entry which is preliminary data.</text>
</comment>
<dbReference type="EMBL" id="SNRW01022430">
    <property type="protein sequence ID" value="KAA6363823.1"/>
    <property type="molecule type" value="Genomic_DNA"/>
</dbReference>
<protein>
    <submittedName>
        <fullName evidence="1">Uncharacterized protein</fullName>
    </submittedName>
</protein>
<evidence type="ECO:0000313" key="1">
    <source>
        <dbReference type="EMBL" id="KAA6363823.1"/>
    </source>
</evidence>